<organism evidence="1 2">
    <name type="scientific">Salinomyces thailandicus</name>
    <dbReference type="NCBI Taxonomy" id="706561"/>
    <lineage>
        <taxon>Eukaryota</taxon>
        <taxon>Fungi</taxon>
        <taxon>Dikarya</taxon>
        <taxon>Ascomycota</taxon>
        <taxon>Pezizomycotina</taxon>
        <taxon>Dothideomycetes</taxon>
        <taxon>Dothideomycetidae</taxon>
        <taxon>Mycosphaerellales</taxon>
        <taxon>Teratosphaeriaceae</taxon>
        <taxon>Salinomyces</taxon>
    </lineage>
</organism>
<name>A0A4U0TK81_9PEZI</name>
<reference evidence="1 2" key="1">
    <citation type="submission" date="2017-03" db="EMBL/GenBank/DDBJ databases">
        <title>Genomes of endolithic fungi from Antarctica.</title>
        <authorList>
            <person name="Coleine C."/>
            <person name="Masonjones S."/>
            <person name="Stajich J.E."/>
        </authorList>
    </citation>
    <scope>NUCLEOTIDE SEQUENCE [LARGE SCALE GENOMIC DNA]</scope>
    <source>
        <strain evidence="1 2">CCFEE 6315</strain>
    </source>
</reference>
<keyword evidence="2" id="KW-1185">Reference proteome</keyword>
<dbReference type="AlphaFoldDB" id="A0A4U0TK81"/>
<proteinExistence type="predicted"/>
<gene>
    <name evidence="1" type="ORF">B0A50_08245</name>
</gene>
<comment type="caution">
    <text evidence="1">The sequence shown here is derived from an EMBL/GenBank/DDBJ whole genome shotgun (WGS) entry which is preliminary data.</text>
</comment>
<accession>A0A4U0TK81</accession>
<protein>
    <submittedName>
        <fullName evidence="1">Uncharacterized protein</fullName>
    </submittedName>
</protein>
<dbReference type="Proteomes" id="UP000308549">
    <property type="component" value="Unassembled WGS sequence"/>
</dbReference>
<dbReference type="OrthoDB" id="4133832at2759"/>
<evidence type="ECO:0000313" key="1">
    <source>
        <dbReference type="EMBL" id="TKA22283.1"/>
    </source>
</evidence>
<dbReference type="EMBL" id="NAJL01000079">
    <property type="protein sequence ID" value="TKA22283.1"/>
    <property type="molecule type" value="Genomic_DNA"/>
</dbReference>
<evidence type="ECO:0000313" key="2">
    <source>
        <dbReference type="Proteomes" id="UP000308549"/>
    </source>
</evidence>
<sequence length="218" mass="24240">MARAQVPQWKVSHLLNLPAELRNNIYDHVASTSMEVVVFAHDCLLIKPAPLSQTCRQLRREYGAIHCSLPISHATGITIHNTNFSVWELGLSLQCVSEPTPGPDRLVIFRIEITDSLTPQDIQAFIVQLTEPASTVKMVAAPRCEIILDPMASSLNHQRVLFARLAKHCRCQRSDAEQQAWEIVYCAFAEAAQKVDGVSTQEYASGAWKQRGGGFAFI</sequence>